<dbReference type="Proteomes" id="UP000023785">
    <property type="component" value="Unassembled WGS sequence"/>
</dbReference>
<dbReference type="PANTHER" id="PTHR46577">
    <property type="entry name" value="HTH-TYPE TRANSCRIPTIONAL REGULATORY PROTEIN GABR"/>
    <property type="match status" value="1"/>
</dbReference>
<dbReference type="InterPro" id="IPR015424">
    <property type="entry name" value="PyrdxlP-dep_Trfase"/>
</dbReference>
<dbReference type="Gene3D" id="3.90.1150.10">
    <property type="entry name" value="Aspartate Aminotransferase, domain 1"/>
    <property type="match status" value="1"/>
</dbReference>
<dbReference type="InterPro" id="IPR015421">
    <property type="entry name" value="PyrdxlP-dep_Trfase_major"/>
</dbReference>
<organism evidence="2 3">
    <name type="scientific">Acinetobacter nectaris CIP 110549</name>
    <dbReference type="NCBI Taxonomy" id="1392540"/>
    <lineage>
        <taxon>Bacteria</taxon>
        <taxon>Pseudomonadati</taxon>
        <taxon>Pseudomonadota</taxon>
        <taxon>Gammaproteobacteria</taxon>
        <taxon>Moraxellales</taxon>
        <taxon>Moraxellaceae</taxon>
        <taxon>Acinetobacter</taxon>
    </lineage>
</organism>
<dbReference type="Pfam" id="PF00155">
    <property type="entry name" value="Aminotran_1_2"/>
    <property type="match status" value="1"/>
</dbReference>
<dbReference type="InterPro" id="IPR051446">
    <property type="entry name" value="HTH_trans_reg/aminotransferase"/>
</dbReference>
<comment type="caution">
    <text evidence="2">The sequence shown here is derived from an EMBL/GenBank/DDBJ whole genome shotgun (WGS) entry which is preliminary data.</text>
</comment>
<dbReference type="PATRIC" id="fig|1392540.3.peg.2474"/>
<dbReference type="HOGENOM" id="CLU_017584_0_0_6"/>
<dbReference type="AlphaFoldDB" id="V2TEM3"/>
<dbReference type="PANTHER" id="PTHR46577:SF2">
    <property type="entry name" value="TRANSCRIPTIONAL REGULATORY PROTEIN"/>
    <property type="match status" value="1"/>
</dbReference>
<evidence type="ECO:0000313" key="3">
    <source>
        <dbReference type="Proteomes" id="UP000023785"/>
    </source>
</evidence>
<dbReference type="CDD" id="cd00609">
    <property type="entry name" value="AAT_like"/>
    <property type="match status" value="1"/>
</dbReference>
<name>V2TEM3_9GAMM</name>
<dbReference type="SUPFAM" id="SSF53383">
    <property type="entry name" value="PLP-dependent transferases"/>
    <property type="match status" value="1"/>
</dbReference>
<dbReference type="InterPro" id="IPR015422">
    <property type="entry name" value="PyrdxlP-dep_Trfase_small"/>
</dbReference>
<keyword evidence="3" id="KW-1185">Reference proteome</keyword>
<dbReference type="eggNOG" id="COG1167">
    <property type="taxonomic scope" value="Bacteria"/>
</dbReference>
<protein>
    <recommendedName>
        <fullName evidence="1">Aminotransferase class I/classII large domain-containing protein</fullName>
    </recommendedName>
</protein>
<gene>
    <name evidence="2" type="ORF">P256_02574</name>
</gene>
<dbReference type="GO" id="GO:0030170">
    <property type="term" value="F:pyridoxal phosphate binding"/>
    <property type="evidence" value="ECO:0007669"/>
    <property type="project" value="InterPro"/>
</dbReference>
<dbReference type="InterPro" id="IPR004839">
    <property type="entry name" value="Aminotransferase_I/II_large"/>
</dbReference>
<sequence length="379" mass="43421">MELQNEILRASNKKNKIQLGAIQLAPQLIPTQTLRRSFQRALKHSSPEDFLYNDNQGHIKLRQTLSDHYAEDGIYIAKESIFITSGCMPALSTIIQVLTQVGDSIIVPMPNYNGQQLLLANLERKIVEVPASYNGIDLYRLEQTIESSGAKVCLLTANFQNPLGFCLTNEEKSLIAKLAAKYKCFIIEDDIYAECGYDLQRPLPIQYWDKEGYIFLCSSISKSLSPAYRIGWFFLPHQQDHLRAKFLSRLDIVSTPLQLGLADFINSRSYRAHLNRLRPILMEQVAEYRLFIIKVFEDLEIKLTQPQGGYSLWIQLEQKIDSLSIYQFAKKQGINIVPGDVFGEDRKYSNFIRINLGYPLDPQISKGIIALKNFIRNNY</sequence>
<reference evidence="2 3" key="1">
    <citation type="submission" date="2013-10" db="EMBL/GenBank/DDBJ databases">
        <title>The Genome Sequence of Acinetobacter nectaris CIP 110549.</title>
        <authorList>
            <consortium name="The Broad Institute Genomics Platform"/>
            <consortium name="The Broad Institute Genome Sequencing Center for Infectious Disease"/>
            <person name="Cerqueira G."/>
            <person name="Feldgarden M."/>
            <person name="Courvalin P."/>
            <person name="Grillot-Courvalin C."/>
            <person name="Clermont D."/>
            <person name="Rocha E."/>
            <person name="Yoon E.-J."/>
            <person name="Nemec A."/>
            <person name="Young S.K."/>
            <person name="Zeng Q."/>
            <person name="Gargeya S."/>
            <person name="Fitzgerald M."/>
            <person name="Abouelleil A."/>
            <person name="Alvarado L."/>
            <person name="Berlin A.M."/>
            <person name="Chapman S.B."/>
            <person name="Gainer-Dewar J."/>
            <person name="Goldberg J."/>
            <person name="Gnerre S."/>
            <person name="Griggs A."/>
            <person name="Gujja S."/>
            <person name="Hansen M."/>
            <person name="Howarth C."/>
            <person name="Imamovic A."/>
            <person name="Ireland A."/>
            <person name="Larimer J."/>
            <person name="McCowan C."/>
            <person name="Murphy C."/>
            <person name="Pearson M."/>
            <person name="Poon T.W."/>
            <person name="Priest M."/>
            <person name="Roberts A."/>
            <person name="Saif S."/>
            <person name="Shea T."/>
            <person name="Sykes S."/>
            <person name="Wortman J."/>
            <person name="Nusbaum C."/>
            <person name="Birren B."/>
        </authorList>
    </citation>
    <scope>NUCLEOTIDE SEQUENCE [LARGE SCALE GENOMIC DNA]</scope>
    <source>
        <strain evidence="2 3">CIP 110549</strain>
    </source>
</reference>
<evidence type="ECO:0000313" key="2">
    <source>
        <dbReference type="EMBL" id="ESK36267.1"/>
    </source>
</evidence>
<dbReference type="STRING" id="1392540.P256_02574"/>
<proteinExistence type="predicted"/>
<evidence type="ECO:0000259" key="1">
    <source>
        <dbReference type="Pfam" id="PF00155"/>
    </source>
</evidence>
<feature type="domain" description="Aminotransferase class I/classII large" evidence="1">
    <location>
        <begin position="33"/>
        <end position="356"/>
    </location>
</feature>
<dbReference type="EMBL" id="AYER01000016">
    <property type="protein sequence ID" value="ESK36267.1"/>
    <property type="molecule type" value="Genomic_DNA"/>
</dbReference>
<dbReference type="Gene3D" id="3.40.640.10">
    <property type="entry name" value="Type I PLP-dependent aspartate aminotransferase-like (Major domain)"/>
    <property type="match status" value="1"/>
</dbReference>
<accession>V2TEM3</accession>